<dbReference type="InterPro" id="IPR009444">
    <property type="entry name" value="Conjugal_tfr_TraD_a-type"/>
</dbReference>
<sequence length="121" mass="13391">MVDVEKKKLKLSKLLEVAAKEQAKLLLAEKQQKAREARQVAREKAKERARLFRSADAHRKIVLGGLTIAAEADGWDPAEIVGALLVISERLAIHPTLRTQLREKGIAHLEARAIARDGGRS</sequence>
<dbReference type="EMBL" id="JAXUAC010000004">
    <property type="protein sequence ID" value="MDZ7510833.1"/>
    <property type="molecule type" value="Genomic_DNA"/>
</dbReference>
<feature type="coiled-coil region" evidence="1">
    <location>
        <begin position="20"/>
        <end position="47"/>
    </location>
</feature>
<keyword evidence="3" id="KW-1185">Reference proteome</keyword>
<keyword evidence="1" id="KW-0175">Coiled coil</keyword>
<proteinExistence type="predicted"/>
<dbReference type="Proteomes" id="UP001290894">
    <property type="component" value="Unassembled WGS sequence"/>
</dbReference>
<comment type="caution">
    <text evidence="2">The sequence shown here is derived from an EMBL/GenBank/DDBJ whole genome shotgun (WGS) entry which is preliminary data.</text>
</comment>
<evidence type="ECO:0000256" key="1">
    <source>
        <dbReference type="SAM" id="Coils"/>
    </source>
</evidence>
<accession>A0ABU5MDI9</accession>
<name>A0ABU5MDI9_9GAMM</name>
<evidence type="ECO:0000313" key="3">
    <source>
        <dbReference type="Proteomes" id="UP001290894"/>
    </source>
</evidence>
<reference evidence="2 3" key="1">
    <citation type="submission" date="2023-12" db="EMBL/GenBank/DDBJ databases">
        <title>'Antibacterial potential of Stenotrophomonas maltophilia cystic fibrosis isolates' (manuscript under preparation).</title>
        <authorList>
            <person name="Crisan C.V."/>
            <person name="Pettis M."/>
            <person name="Goldberg J.B."/>
        </authorList>
    </citation>
    <scope>NUCLEOTIDE SEQUENCE [LARGE SCALE GENOMIC DNA]</scope>
    <source>
        <strain evidence="2 3">CCV155</strain>
    </source>
</reference>
<dbReference type="Pfam" id="PF06412">
    <property type="entry name" value="TraD"/>
    <property type="match status" value="1"/>
</dbReference>
<organism evidence="2 3">
    <name type="scientific">Stenotrophomonas muris</name>
    <dbReference type="NCBI Taxonomy" id="2963283"/>
    <lineage>
        <taxon>Bacteria</taxon>
        <taxon>Pseudomonadati</taxon>
        <taxon>Pseudomonadota</taxon>
        <taxon>Gammaproteobacteria</taxon>
        <taxon>Lysobacterales</taxon>
        <taxon>Lysobacteraceae</taxon>
        <taxon>Stenotrophomonas</taxon>
    </lineage>
</organism>
<evidence type="ECO:0000313" key="2">
    <source>
        <dbReference type="EMBL" id="MDZ7510833.1"/>
    </source>
</evidence>
<gene>
    <name evidence="2" type="ORF">U5F72_03325</name>
</gene>
<dbReference type="RefSeq" id="WP_322546753.1">
    <property type="nucleotide sequence ID" value="NZ_JAXUAC010000004.1"/>
</dbReference>
<protein>
    <submittedName>
        <fullName evidence="2">Conjugal transfer protein TraD</fullName>
    </submittedName>
</protein>